<keyword evidence="12 13" id="KW-0807">Transducer</keyword>
<dbReference type="Pfam" id="PF13853">
    <property type="entry name" value="7tm_4"/>
    <property type="match status" value="1"/>
</dbReference>
<keyword evidence="17" id="KW-1185">Reference proteome</keyword>
<evidence type="ECO:0000256" key="11">
    <source>
        <dbReference type="ARBA" id="ARBA00023180"/>
    </source>
</evidence>
<dbReference type="InterPro" id="IPR050939">
    <property type="entry name" value="Olfactory_GPCR1"/>
</dbReference>
<keyword evidence="2 14" id="KW-1003">Cell membrane</keyword>
<evidence type="ECO:0000259" key="15">
    <source>
        <dbReference type="PROSITE" id="PS50262"/>
    </source>
</evidence>
<proteinExistence type="inferred from homology"/>
<keyword evidence="10 13" id="KW-0675">Receptor</keyword>
<dbReference type="GO" id="GO:0004984">
    <property type="term" value="F:olfactory receptor activity"/>
    <property type="evidence" value="ECO:0007669"/>
    <property type="project" value="InterPro"/>
</dbReference>
<keyword evidence="4 13" id="KW-0812">Transmembrane</keyword>
<dbReference type="PROSITE" id="PS50262">
    <property type="entry name" value="G_PROTEIN_RECEP_F1_2"/>
    <property type="match status" value="1"/>
</dbReference>
<sequence length="322" mass="35729">MESTNHSIVKSFVILGFPGMPQFQTLFFALILATYLLTVVANLVIISVVKTSHHLHRPMYYFLGSFSFLEIWYTSSTVPKMLENFLCGRSTITVAGCVAQLYLFFALGSTECFLLTTMAYDRYLAICHPLRYPALMNVRVCTQLLGAAWVGGFLAPLLPILLIAQLSFCGPKIHHFFCDAGPLLRVSCSDTSLSATLISVLASFVILSTCLLTMVSYAHIITTILSIPSVTGRRKAFSTCTSHLIVVVVYYGTGIIMYVRPMSSFTTKLEKVVSVFCAVVTPLLNPLIYSLRNKEVKEALRQTVSNSKVFLKSITTFVMVCW</sequence>
<comment type="similarity">
    <text evidence="13">Belongs to the G-protein coupled receptor 1 family.</text>
</comment>
<dbReference type="KEGG" id="amj:102559951"/>
<feature type="transmembrane region" description="Helical" evidence="14">
    <location>
        <begin position="272"/>
        <end position="291"/>
    </location>
</feature>
<dbReference type="PRINTS" id="PR00237">
    <property type="entry name" value="GPCRRHODOPSN"/>
</dbReference>
<comment type="subcellular location">
    <subcellularLocation>
        <location evidence="1 14">Cell membrane</location>
        <topology evidence="1 14">Multi-pass membrane protein</topology>
    </subcellularLocation>
</comment>
<dbReference type="eggNOG" id="ENOG502SJJV">
    <property type="taxonomic scope" value="Eukaryota"/>
</dbReference>
<feature type="transmembrane region" description="Helical" evidence="14">
    <location>
        <begin position="193"/>
        <end position="215"/>
    </location>
</feature>
<keyword evidence="11" id="KW-0325">Glycoprotein</keyword>
<keyword evidence="6 14" id="KW-1133">Transmembrane helix</keyword>
<feature type="transmembrane region" description="Helical" evidence="14">
    <location>
        <begin position="26"/>
        <end position="48"/>
    </location>
</feature>
<dbReference type="SUPFAM" id="SSF81321">
    <property type="entry name" value="Family A G protein-coupled receptor-like"/>
    <property type="match status" value="1"/>
</dbReference>
<dbReference type="GO" id="GO:0005886">
    <property type="term" value="C:plasma membrane"/>
    <property type="evidence" value="ECO:0007669"/>
    <property type="project" value="UniProtKB-SubCell"/>
</dbReference>
<dbReference type="OrthoDB" id="9444602at2759"/>
<evidence type="ECO:0000256" key="13">
    <source>
        <dbReference type="RuleBase" id="RU000688"/>
    </source>
</evidence>
<dbReference type="PRINTS" id="PR00245">
    <property type="entry name" value="OLFACTORYR"/>
</dbReference>
<keyword evidence="8 14" id="KW-0472">Membrane</keyword>
<dbReference type="InterPro" id="IPR000276">
    <property type="entry name" value="GPCR_Rhodpsn"/>
</dbReference>
<evidence type="ECO:0000256" key="5">
    <source>
        <dbReference type="ARBA" id="ARBA00022725"/>
    </source>
</evidence>
<evidence type="ECO:0000256" key="7">
    <source>
        <dbReference type="ARBA" id="ARBA00023040"/>
    </source>
</evidence>
<gene>
    <name evidence="16" type="ORF">Y1Q_0013156</name>
</gene>
<evidence type="ECO:0000256" key="2">
    <source>
        <dbReference type="ARBA" id="ARBA00022475"/>
    </source>
</evidence>
<keyword evidence="3 14" id="KW-0716">Sensory transduction</keyword>
<dbReference type="Proteomes" id="UP000050525">
    <property type="component" value="Unassembled WGS sequence"/>
</dbReference>
<evidence type="ECO:0000256" key="4">
    <source>
        <dbReference type="ARBA" id="ARBA00022692"/>
    </source>
</evidence>
<dbReference type="EMBL" id="AKHW03003018">
    <property type="protein sequence ID" value="KYO36122.1"/>
    <property type="molecule type" value="Genomic_DNA"/>
</dbReference>
<dbReference type="PROSITE" id="PS00237">
    <property type="entry name" value="G_PROTEIN_RECEP_F1_1"/>
    <property type="match status" value="1"/>
</dbReference>
<comment type="caution">
    <text evidence="16">The sequence shown here is derived from an EMBL/GenBank/DDBJ whole genome shotgun (WGS) entry which is preliminary data.</text>
</comment>
<evidence type="ECO:0000256" key="14">
    <source>
        <dbReference type="RuleBase" id="RU363047"/>
    </source>
</evidence>
<evidence type="ECO:0000256" key="6">
    <source>
        <dbReference type="ARBA" id="ARBA00022989"/>
    </source>
</evidence>
<dbReference type="InterPro" id="IPR017452">
    <property type="entry name" value="GPCR_Rhodpsn_7TM"/>
</dbReference>
<protein>
    <recommendedName>
        <fullName evidence="14">Olfactory receptor</fullName>
    </recommendedName>
</protein>
<keyword evidence="5 14" id="KW-0552">Olfaction</keyword>
<feature type="transmembrane region" description="Helical" evidence="14">
    <location>
        <begin position="140"/>
        <end position="164"/>
    </location>
</feature>
<evidence type="ECO:0000256" key="9">
    <source>
        <dbReference type="ARBA" id="ARBA00023157"/>
    </source>
</evidence>
<feature type="transmembrane region" description="Helical" evidence="14">
    <location>
        <begin position="60"/>
        <end position="79"/>
    </location>
</feature>
<keyword evidence="9" id="KW-1015">Disulfide bond</keyword>
<evidence type="ECO:0000313" key="17">
    <source>
        <dbReference type="Proteomes" id="UP000050525"/>
    </source>
</evidence>
<feature type="transmembrane region" description="Helical" evidence="14">
    <location>
        <begin position="236"/>
        <end position="260"/>
    </location>
</feature>
<evidence type="ECO:0000256" key="1">
    <source>
        <dbReference type="ARBA" id="ARBA00004651"/>
    </source>
</evidence>
<dbReference type="InterPro" id="IPR000725">
    <property type="entry name" value="Olfact_rcpt"/>
</dbReference>
<evidence type="ECO:0000256" key="8">
    <source>
        <dbReference type="ARBA" id="ARBA00023136"/>
    </source>
</evidence>
<dbReference type="PANTHER" id="PTHR24242:SF415">
    <property type="entry name" value="OLFACTORY RECEPTOR"/>
    <property type="match status" value="1"/>
</dbReference>
<reference evidence="16 17" key="1">
    <citation type="journal article" date="2012" name="Genome Biol.">
        <title>Sequencing three crocodilian genomes to illuminate the evolution of archosaurs and amniotes.</title>
        <authorList>
            <person name="St John J.A."/>
            <person name="Braun E.L."/>
            <person name="Isberg S.R."/>
            <person name="Miles L.G."/>
            <person name="Chong A.Y."/>
            <person name="Gongora J."/>
            <person name="Dalzell P."/>
            <person name="Moran C."/>
            <person name="Bed'hom B."/>
            <person name="Abzhanov A."/>
            <person name="Burgess S.C."/>
            <person name="Cooksey A.M."/>
            <person name="Castoe T.A."/>
            <person name="Crawford N.G."/>
            <person name="Densmore L.D."/>
            <person name="Drew J.C."/>
            <person name="Edwards S.V."/>
            <person name="Faircloth B.C."/>
            <person name="Fujita M.K."/>
            <person name="Greenwold M.J."/>
            <person name="Hoffmann F.G."/>
            <person name="Howard J.M."/>
            <person name="Iguchi T."/>
            <person name="Janes D.E."/>
            <person name="Khan S.Y."/>
            <person name="Kohno S."/>
            <person name="de Koning A.J."/>
            <person name="Lance S.L."/>
            <person name="McCarthy F.M."/>
            <person name="McCormack J.E."/>
            <person name="Merchant M.E."/>
            <person name="Peterson D.G."/>
            <person name="Pollock D.D."/>
            <person name="Pourmand N."/>
            <person name="Raney B.J."/>
            <person name="Roessler K.A."/>
            <person name="Sanford J.R."/>
            <person name="Sawyer R.H."/>
            <person name="Schmidt C.J."/>
            <person name="Triplett E.W."/>
            <person name="Tuberville T.D."/>
            <person name="Venegas-Anaya M."/>
            <person name="Howard J.T."/>
            <person name="Jarvis E.D."/>
            <person name="Guillette L.J.Jr."/>
            <person name="Glenn T.C."/>
            <person name="Green R.E."/>
            <person name="Ray D.A."/>
        </authorList>
    </citation>
    <scope>NUCLEOTIDE SEQUENCE [LARGE SCALE GENOMIC DNA]</scope>
    <source>
        <strain evidence="16">KSC_2009_1</strain>
    </source>
</reference>
<feature type="domain" description="G-protein coupled receptors family 1 profile" evidence="15">
    <location>
        <begin position="41"/>
        <end position="289"/>
    </location>
</feature>
<evidence type="ECO:0000256" key="10">
    <source>
        <dbReference type="ARBA" id="ARBA00023170"/>
    </source>
</evidence>
<feature type="transmembrane region" description="Helical" evidence="14">
    <location>
        <begin position="99"/>
        <end position="120"/>
    </location>
</feature>
<accession>A0A151NH34</accession>
<name>A0A151NH34_ALLMI</name>
<dbReference type="Gene3D" id="1.20.1070.10">
    <property type="entry name" value="Rhodopsin 7-helix transmembrane proteins"/>
    <property type="match status" value="1"/>
</dbReference>
<organism evidence="16 17">
    <name type="scientific">Alligator mississippiensis</name>
    <name type="common">American alligator</name>
    <dbReference type="NCBI Taxonomy" id="8496"/>
    <lineage>
        <taxon>Eukaryota</taxon>
        <taxon>Metazoa</taxon>
        <taxon>Chordata</taxon>
        <taxon>Craniata</taxon>
        <taxon>Vertebrata</taxon>
        <taxon>Euteleostomi</taxon>
        <taxon>Archelosauria</taxon>
        <taxon>Archosauria</taxon>
        <taxon>Crocodylia</taxon>
        <taxon>Alligatoridae</taxon>
        <taxon>Alligatorinae</taxon>
        <taxon>Alligator</taxon>
    </lineage>
</organism>
<dbReference type="AlphaFoldDB" id="A0A151NH34"/>
<evidence type="ECO:0000256" key="3">
    <source>
        <dbReference type="ARBA" id="ARBA00022606"/>
    </source>
</evidence>
<evidence type="ECO:0000256" key="12">
    <source>
        <dbReference type="ARBA" id="ARBA00023224"/>
    </source>
</evidence>
<dbReference type="FunFam" id="1.20.1070.10:FF:000001">
    <property type="entry name" value="Olfactory receptor"/>
    <property type="match status" value="1"/>
</dbReference>
<dbReference type="PANTHER" id="PTHR24242">
    <property type="entry name" value="G-PROTEIN COUPLED RECEPTOR"/>
    <property type="match status" value="1"/>
</dbReference>
<evidence type="ECO:0000313" key="16">
    <source>
        <dbReference type="EMBL" id="KYO36122.1"/>
    </source>
</evidence>
<dbReference type="GO" id="GO:0004930">
    <property type="term" value="F:G protein-coupled receptor activity"/>
    <property type="evidence" value="ECO:0007669"/>
    <property type="project" value="UniProtKB-KW"/>
</dbReference>
<dbReference type="CDD" id="cd13954">
    <property type="entry name" value="7tmA_OR"/>
    <property type="match status" value="1"/>
</dbReference>
<keyword evidence="7 13" id="KW-0297">G-protein coupled receptor</keyword>